<reference evidence="10 11" key="1">
    <citation type="submission" date="2019-12" db="EMBL/GenBank/DDBJ databases">
        <title>Whole-genome sequencing of Allorhizobium vitis.</title>
        <authorList>
            <person name="Gan H.M."/>
            <person name="Szegedi E."/>
            <person name="Burr T."/>
            <person name="Savka M.A."/>
        </authorList>
    </citation>
    <scope>NUCLEOTIDE SEQUENCE [LARGE SCALE GENOMIC DNA]</scope>
    <source>
        <strain evidence="10 11">CG989</strain>
    </source>
</reference>
<gene>
    <name evidence="10" type="ORF">GOZ95_18825</name>
</gene>
<evidence type="ECO:0000256" key="3">
    <source>
        <dbReference type="ARBA" id="ARBA00022679"/>
    </source>
</evidence>
<dbReference type="EMBL" id="WPHM01000011">
    <property type="protein sequence ID" value="MUZ59499.1"/>
    <property type="molecule type" value="Genomic_DNA"/>
</dbReference>
<keyword evidence="4 8" id="KW-0812">Transmembrane</keyword>
<feature type="transmembrane region" description="Helical" evidence="8">
    <location>
        <begin position="578"/>
        <end position="601"/>
    </location>
</feature>
<evidence type="ECO:0000256" key="6">
    <source>
        <dbReference type="ARBA" id="ARBA00023136"/>
    </source>
</evidence>
<evidence type="ECO:0000313" key="11">
    <source>
        <dbReference type="Proteomes" id="UP000436692"/>
    </source>
</evidence>
<dbReference type="InterPro" id="IPR050321">
    <property type="entry name" value="Glycosyltr_2/OpgH_subfam"/>
</dbReference>
<sequence>MGCEVRLLFSKGIAARKRAAPFSHISSFSFSLSAPEPPLLRSSVDLVERFGEEVLVLKQLGLPKPLLSRLIHQALAHGTSIEQELLATGDMEAQDYYAALARHLDLPFLPVLPVEQVLYSDHMDSQLRKPGLLRLHDKVRAPITVIVPEARQFHVLKERLAHAPDLRGSLAITTPRALTGAIWQAGARHRVEKATAHLFDTAPLSSARMVLTGKQGFWLGSLLTATLAACSTFGYDALAVMHILTSLLYLCMLAFRAATLAYRIGAADPPPVLPASVELPVYTVLVALYRESSMIPQLIDGLRRLDWPVSRLDIKLVCEADDLDTLGALAEADIPAHIEIVPTPPIGPRTKPKALSYALSGARGDFLVLYDAEDRPHPAQLKEAYAHFLCRPPEVACLQAPLIIANGDESWISALFALEYAALFRGTLPMLAYHGMPLPLGGTSNHFRIEALKDVGAWDPYNVTEDADLGLRLFRAGYRCETITRQTLEDAPVSSRIWMGQRSRWFKGWLQTWLIVMREPRIACKEMGGSAFAVFHLMIGGMLLSSLSHPALLLFLTMTVYSMANPPATGIPLRDLTVFWIDLVNILGSYLIFLALGRAAMTEFERRRIGKRYLFIPLYWLMTSIAAWRAMIELKTKPFFWNKTPHAPRGGERKRATRVANESGQPKQN</sequence>
<accession>A0AAE5AXE5</accession>
<comment type="subcellular location">
    <subcellularLocation>
        <location evidence="1">Membrane</location>
        <topology evidence="1">Multi-pass membrane protein</topology>
    </subcellularLocation>
</comment>
<evidence type="ECO:0000259" key="9">
    <source>
        <dbReference type="Pfam" id="PF13632"/>
    </source>
</evidence>
<dbReference type="PANTHER" id="PTHR43867:SF2">
    <property type="entry name" value="CELLULOSE SYNTHASE CATALYTIC SUBUNIT A [UDP-FORMING]"/>
    <property type="match status" value="1"/>
</dbReference>
<keyword evidence="5 8" id="KW-1133">Transmembrane helix</keyword>
<dbReference type="Pfam" id="PF13632">
    <property type="entry name" value="Glyco_trans_2_3"/>
    <property type="match status" value="1"/>
</dbReference>
<evidence type="ECO:0000256" key="1">
    <source>
        <dbReference type="ARBA" id="ARBA00004141"/>
    </source>
</evidence>
<dbReference type="Gene3D" id="3.90.550.10">
    <property type="entry name" value="Spore Coat Polysaccharide Biosynthesis Protein SpsA, Chain A"/>
    <property type="match status" value="1"/>
</dbReference>
<proteinExistence type="predicted"/>
<evidence type="ECO:0000256" key="2">
    <source>
        <dbReference type="ARBA" id="ARBA00022676"/>
    </source>
</evidence>
<dbReference type="GO" id="GO:0016757">
    <property type="term" value="F:glycosyltransferase activity"/>
    <property type="evidence" value="ECO:0007669"/>
    <property type="project" value="UniProtKB-KW"/>
</dbReference>
<name>A0AAE5AXE5_AGRVI</name>
<feature type="compositionally biased region" description="Polar residues" evidence="7">
    <location>
        <begin position="660"/>
        <end position="669"/>
    </location>
</feature>
<dbReference type="GO" id="GO:0016020">
    <property type="term" value="C:membrane"/>
    <property type="evidence" value="ECO:0007669"/>
    <property type="project" value="UniProtKB-SubCell"/>
</dbReference>
<evidence type="ECO:0000256" key="8">
    <source>
        <dbReference type="SAM" id="Phobius"/>
    </source>
</evidence>
<dbReference type="PANTHER" id="PTHR43867">
    <property type="entry name" value="CELLULOSE SYNTHASE CATALYTIC SUBUNIT A [UDP-FORMING]"/>
    <property type="match status" value="1"/>
</dbReference>
<feature type="transmembrane region" description="Helical" evidence="8">
    <location>
        <begin position="613"/>
        <end position="632"/>
    </location>
</feature>
<feature type="domain" description="Glycosyltransferase 2-like" evidence="9">
    <location>
        <begin position="368"/>
        <end position="561"/>
    </location>
</feature>
<keyword evidence="2" id="KW-0328">Glycosyltransferase</keyword>
<comment type="caution">
    <text evidence="10">The sequence shown here is derived from an EMBL/GenBank/DDBJ whole genome shotgun (WGS) entry which is preliminary data.</text>
</comment>
<dbReference type="Proteomes" id="UP000436692">
    <property type="component" value="Unassembled WGS sequence"/>
</dbReference>
<dbReference type="AlphaFoldDB" id="A0AAE5AXE5"/>
<dbReference type="InterPro" id="IPR001173">
    <property type="entry name" value="Glyco_trans_2-like"/>
</dbReference>
<evidence type="ECO:0000256" key="4">
    <source>
        <dbReference type="ARBA" id="ARBA00022692"/>
    </source>
</evidence>
<keyword evidence="6 8" id="KW-0472">Membrane</keyword>
<dbReference type="InterPro" id="IPR029044">
    <property type="entry name" value="Nucleotide-diphossugar_trans"/>
</dbReference>
<dbReference type="SUPFAM" id="SSF53448">
    <property type="entry name" value="Nucleotide-diphospho-sugar transferases"/>
    <property type="match status" value="1"/>
</dbReference>
<feature type="region of interest" description="Disordered" evidence="7">
    <location>
        <begin position="645"/>
        <end position="669"/>
    </location>
</feature>
<protein>
    <submittedName>
        <fullName evidence="10">Glycosyltransferase</fullName>
    </submittedName>
</protein>
<keyword evidence="3" id="KW-0808">Transferase</keyword>
<evidence type="ECO:0000256" key="7">
    <source>
        <dbReference type="SAM" id="MobiDB-lite"/>
    </source>
</evidence>
<evidence type="ECO:0000313" key="10">
    <source>
        <dbReference type="EMBL" id="MUZ59499.1"/>
    </source>
</evidence>
<evidence type="ECO:0000256" key="5">
    <source>
        <dbReference type="ARBA" id="ARBA00022989"/>
    </source>
</evidence>
<organism evidence="10 11">
    <name type="scientific">Agrobacterium vitis</name>
    <name type="common">Rhizobium vitis</name>
    <dbReference type="NCBI Taxonomy" id="373"/>
    <lineage>
        <taxon>Bacteria</taxon>
        <taxon>Pseudomonadati</taxon>
        <taxon>Pseudomonadota</taxon>
        <taxon>Alphaproteobacteria</taxon>
        <taxon>Hyphomicrobiales</taxon>
        <taxon>Rhizobiaceae</taxon>
        <taxon>Rhizobium/Agrobacterium group</taxon>
        <taxon>Agrobacterium</taxon>
    </lineage>
</organism>
<feature type="transmembrane region" description="Helical" evidence="8">
    <location>
        <begin position="531"/>
        <end position="558"/>
    </location>
</feature>